<sequence>MKTVAIVGIAVIMSACAGMGRPGIVGNPASVTISNVWNQSAAQSHADKHCAQFGKVARYNTGTPDTYHFSFDCVAP</sequence>
<keyword evidence="3" id="KW-1185">Reference proteome</keyword>
<keyword evidence="1" id="KW-0732">Signal</keyword>
<gene>
    <name evidence="2" type="ORF">BFL28_10590</name>
</gene>
<organism evidence="2 3">
    <name type="scientific">Sphingomonas turrisvirgatae</name>
    <dbReference type="NCBI Taxonomy" id="1888892"/>
    <lineage>
        <taxon>Bacteria</taxon>
        <taxon>Pseudomonadati</taxon>
        <taxon>Pseudomonadota</taxon>
        <taxon>Alphaproteobacteria</taxon>
        <taxon>Sphingomonadales</taxon>
        <taxon>Sphingomonadaceae</taxon>
        <taxon>Sphingomonas</taxon>
    </lineage>
</organism>
<dbReference type="EMBL" id="MDDS01000006">
    <property type="protein sequence ID" value="ODP39252.1"/>
    <property type="molecule type" value="Genomic_DNA"/>
</dbReference>
<evidence type="ECO:0000313" key="3">
    <source>
        <dbReference type="Proteomes" id="UP000094487"/>
    </source>
</evidence>
<feature type="chain" id="PRO_5009132231" description="Lipoprotein" evidence="1">
    <location>
        <begin position="18"/>
        <end position="76"/>
    </location>
</feature>
<evidence type="ECO:0008006" key="4">
    <source>
        <dbReference type="Google" id="ProtNLM"/>
    </source>
</evidence>
<feature type="signal peptide" evidence="1">
    <location>
        <begin position="1"/>
        <end position="17"/>
    </location>
</feature>
<dbReference type="RefSeq" id="WP_069319024.1">
    <property type="nucleotide sequence ID" value="NZ_MDDS01000006.1"/>
</dbReference>
<dbReference type="STRING" id="1888892.BFL28_10590"/>
<name>A0A1E3LZN2_9SPHN</name>
<reference evidence="2 3" key="1">
    <citation type="submission" date="2016-08" db="EMBL/GenBank/DDBJ databases">
        <title>Draft genome of the agarase producing Sphingomonas sp. MCT13.</title>
        <authorList>
            <person name="D'Andrea M.M."/>
            <person name="Rossolini G.M."/>
            <person name="Thaller M.C."/>
        </authorList>
    </citation>
    <scope>NUCLEOTIDE SEQUENCE [LARGE SCALE GENOMIC DNA]</scope>
    <source>
        <strain evidence="2 3">MCT13</strain>
    </source>
</reference>
<evidence type="ECO:0000313" key="2">
    <source>
        <dbReference type="EMBL" id="ODP39252.1"/>
    </source>
</evidence>
<protein>
    <recommendedName>
        <fullName evidence="4">Lipoprotein</fullName>
    </recommendedName>
</protein>
<dbReference type="OrthoDB" id="7597371at2"/>
<dbReference type="PROSITE" id="PS51257">
    <property type="entry name" value="PROKAR_LIPOPROTEIN"/>
    <property type="match status" value="1"/>
</dbReference>
<comment type="caution">
    <text evidence="2">The sequence shown here is derived from an EMBL/GenBank/DDBJ whole genome shotgun (WGS) entry which is preliminary data.</text>
</comment>
<evidence type="ECO:0000256" key="1">
    <source>
        <dbReference type="SAM" id="SignalP"/>
    </source>
</evidence>
<dbReference type="AlphaFoldDB" id="A0A1E3LZN2"/>
<proteinExistence type="predicted"/>
<accession>A0A1E3LZN2</accession>
<dbReference type="Proteomes" id="UP000094487">
    <property type="component" value="Unassembled WGS sequence"/>
</dbReference>